<accession>A0A9J5X863</accession>
<dbReference type="AlphaFoldDB" id="A0A9J5X863"/>
<keyword evidence="2" id="KW-1185">Reference proteome</keyword>
<comment type="caution">
    <text evidence="1">The sequence shown here is derived from an EMBL/GenBank/DDBJ whole genome shotgun (WGS) entry which is preliminary data.</text>
</comment>
<gene>
    <name evidence="1" type="ORF">H5410_054081</name>
</gene>
<protein>
    <submittedName>
        <fullName evidence="1">Uncharacterized protein</fullName>
    </submittedName>
</protein>
<evidence type="ECO:0000313" key="2">
    <source>
        <dbReference type="Proteomes" id="UP000824120"/>
    </source>
</evidence>
<proteinExistence type="predicted"/>
<organism evidence="1 2">
    <name type="scientific">Solanum commersonii</name>
    <name type="common">Commerson's wild potato</name>
    <name type="synonym">Commerson's nightshade</name>
    <dbReference type="NCBI Taxonomy" id="4109"/>
    <lineage>
        <taxon>Eukaryota</taxon>
        <taxon>Viridiplantae</taxon>
        <taxon>Streptophyta</taxon>
        <taxon>Embryophyta</taxon>
        <taxon>Tracheophyta</taxon>
        <taxon>Spermatophyta</taxon>
        <taxon>Magnoliopsida</taxon>
        <taxon>eudicotyledons</taxon>
        <taxon>Gunneridae</taxon>
        <taxon>Pentapetalae</taxon>
        <taxon>asterids</taxon>
        <taxon>lamiids</taxon>
        <taxon>Solanales</taxon>
        <taxon>Solanaceae</taxon>
        <taxon>Solanoideae</taxon>
        <taxon>Solaneae</taxon>
        <taxon>Solanum</taxon>
    </lineage>
</organism>
<evidence type="ECO:0000313" key="1">
    <source>
        <dbReference type="EMBL" id="KAG5583454.1"/>
    </source>
</evidence>
<dbReference type="EMBL" id="JACXVP010000010">
    <property type="protein sequence ID" value="KAG5583454.1"/>
    <property type="molecule type" value="Genomic_DNA"/>
</dbReference>
<reference evidence="1 2" key="1">
    <citation type="submission" date="2020-09" db="EMBL/GenBank/DDBJ databases">
        <title>De no assembly of potato wild relative species, Solanum commersonii.</title>
        <authorList>
            <person name="Cho K."/>
        </authorList>
    </citation>
    <scope>NUCLEOTIDE SEQUENCE [LARGE SCALE GENOMIC DNA]</scope>
    <source>
        <strain evidence="1">LZ3.2</strain>
        <tissue evidence="1">Leaf</tissue>
    </source>
</reference>
<dbReference type="Proteomes" id="UP000824120">
    <property type="component" value="Chromosome 10"/>
</dbReference>
<name>A0A9J5X863_SOLCO</name>
<sequence>MKDVATGLDESYREKRSEERRAEAVSTGLVLVDLSVCLWWFAGGLWVMVSGREEAREEEGFRWHLWWFVGEEEETGARLVVVVGGYWKGQGEEVGGVWSWWLFQRRWRTTTGESGSLGFCLVGLNH</sequence>